<dbReference type="SMART" id="SM00174">
    <property type="entry name" value="RHO"/>
    <property type="match status" value="1"/>
</dbReference>
<name>A0ABR1GDW5_AURAN</name>
<dbReference type="PROSITE" id="PS51421">
    <property type="entry name" value="RAS"/>
    <property type="match status" value="1"/>
</dbReference>
<dbReference type="PANTHER" id="PTHR47979">
    <property type="entry name" value="DRAB11-RELATED"/>
    <property type="match status" value="1"/>
</dbReference>
<dbReference type="SMART" id="SM00173">
    <property type="entry name" value="RAS"/>
    <property type="match status" value="1"/>
</dbReference>
<organism evidence="2 3">
    <name type="scientific">Aureococcus anophagefferens</name>
    <name type="common">Harmful bloom alga</name>
    <dbReference type="NCBI Taxonomy" id="44056"/>
    <lineage>
        <taxon>Eukaryota</taxon>
        <taxon>Sar</taxon>
        <taxon>Stramenopiles</taxon>
        <taxon>Ochrophyta</taxon>
        <taxon>Pelagophyceae</taxon>
        <taxon>Pelagomonadales</taxon>
        <taxon>Pelagomonadaceae</taxon>
        <taxon>Aureococcus</taxon>
    </lineage>
</organism>
<evidence type="ECO:0000256" key="1">
    <source>
        <dbReference type="ARBA" id="ARBA00006270"/>
    </source>
</evidence>
<comment type="caution">
    <text evidence="2">The sequence shown here is derived from an EMBL/GenBank/DDBJ whole genome shotgun (WGS) entry which is preliminary data.</text>
</comment>
<dbReference type="SUPFAM" id="SSF52540">
    <property type="entry name" value="P-loop containing nucleoside triphosphate hydrolases"/>
    <property type="match status" value="1"/>
</dbReference>
<sequence>MARSPSKAAALVAEPYQSAVKSMETTHRTILMLRCKVVVVGDATVGKSALISMFHSGGACARARRARETVRRPRSAAGTSYPKQYVMTSWVDFRVKQVNIPDTSTAVELYLFDCAGQSIFNQIEANNVHYDNASFLLLVYDVTSQASFESCGKWLQQVRKGRSRGAAVPGVLVANKKDLAQSGRRCVTKEKGVEFAEANGLAYFETSALEGEHEEPFRHIAEEFAKKYEDTVARAEEN</sequence>
<keyword evidence="3" id="KW-1185">Reference proteome</keyword>
<dbReference type="PROSITE" id="PS51419">
    <property type="entry name" value="RAB"/>
    <property type="match status" value="1"/>
</dbReference>
<dbReference type="SMART" id="SM00175">
    <property type="entry name" value="RAB"/>
    <property type="match status" value="1"/>
</dbReference>
<dbReference type="InterPro" id="IPR050209">
    <property type="entry name" value="Rab_GTPases_membrane_traffic"/>
</dbReference>
<reference evidence="2 3" key="1">
    <citation type="submission" date="2024-03" db="EMBL/GenBank/DDBJ databases">
        <title>Aureococcus anophagefferens CCMP1851 and Kratosvirus quantuckense: Draft genome of a second virus-susceptible host strain in the model system.</title>
        <authorList>
            <person name="Chase E."/>
            <person name="Truchon A.R."/>
            <person name="Schepens W."/>
            <person name="Wilhelm S.W."/>
        </authorList>
    </citation>
    <scope>NUCLEOTIDE SEQUENCE [LARGE SCALE GENOMIC DNA]</scope>
    <source>
        <strain evidence="2 3">CCMP1851</strain>
    </source>
</reference>
<evidence type="ECO:0000313" key="3">
    <source>
        <dbReference type="Proteomes" id="UP001363151"/>
    </source>
</evidence>
<dbReference type="Pfam" id="PF00071">
    <property type="entry name" value="Ras"/>
    <property type="match status" value="1"/>
</dbReference>
<dbReference type="Gene3D" id="3.40.50.300">
    <property type="entry name" value="P-loop containing nucleotide triphosphate hydrolases"/>
    <property type="match status" value="1"/>
</dbReference>
<protein>
    <submittedName>
        <fullName evidence="2">GTPase</fullName>
    </submittedName>
</protein>
<dbReference type="PROSITE" id="PS51420">
    <property type="entry name" value="RHO"/>
    <property type="match status" value="1"/>
</dbReference>
<proteinExistence type="inferred from homology"/>
<comment type="similarity">
    <text evidence="1">Belongs to the small GTPase superfamily. Rab family.</text>
</comment>
<dbReference type="InterPro" id="IPR001806">
    <property type="entry name" value="Small_GTPase"/>
</dbReference>
<dbReference type="InterPro" id="IPR027417">
    <property type="entry name" value="P-loop_NTPase"/>
</dbReference>
<gene>
    <name evidence="2" type="primary">IFT27</name>
    <name evidence="2" type="ORF">SO694_00008512</name>
</gene>
<dbReference type="InterPro" id="IPR005225">
    <property type="entry name" value="Small_GTP-bd"/>
</dbReference>
<dbReference type="PRINTS" id="PR00449">
    <property type="entry name" value="RASTRNSFRMNG"/>
</dbReference>
<dbReference type="EMBL" id="JBBJCI010000032">
    <property type="protein sequence ID" value="KAK7254189.1"/>
    <property type="molecule type" value="Genomic_DNA"/>
</dbReference>
<dbReference type="Proteomes" id="UP001363151">
    <property type="component" value="Unassembled WGS sequence"/>
</dbReference>
<dbReference type="NCBIfam" id="TIGR00231">
    <property type="entry name" value="small_GTP"/>
    <property type="match status" value="1"/>
</dbReference>
<accession>A0ABR1GDW5</accession>
<evidence type="ECO:0000313" key="2">
    <source>
        <dbReference type="EMBL" id="KAK7254189.1"/>
    </source>
</evidence>